<dbReference type="PANTHER" id="PTHR33337:SF30">
    <property type="entry name" value="DUF636 DOMAIN PROTEIN (AFU_ORTHOLOGUE AFUA_1G03180)"/>
    <property type="match status" value="1"/>
</dbReference>
<dbReference type="PROSITE" id="PS51891">
    <property type="entry name" value="CENP_V_GFA"/>
    <property type="match status" value="1"/>
</dbReference>
<protein>
    <recommendedName>
        <fullName evidence="5">CENP-V/GFA domain-containing protein</fullName>
    </recommendedName>
</protein>
<dbReference type="Proteomes" id="UP001595075">
    <property type="component" value="Unassembled WGS sequence"/>
</dbReference>
<organism evidence="6 7">
    <name type="scientific">Oculimacula yallundae</name>
    <dbReference type="NCBI Taxonomy" id="86028"/>
    <lineage>
        <taxon>Eukaryota</taxon>
        <taxon>Fungi</taxon>
        <taxon>Dikarya</taxon>
        <taxon>Ascomycota</taxon>
        <taxon>Pezizomycotina</taxon>
        <taxon>Leotiomycetes</taxon>
        <taxon>Helotiales</taxon>
        <taxon>Ploettnerulaceae</taxon>
        <taxon>Oculimacula</taxon>
    </lineage>
</organism>
<gene>
    <name evidence="6" type="ORF">VTL71DRAFT_10894</name>
</gene>
<proteinExistence type="inferred from homology"/>
<keyword evidence="2" id="KW-0479">Metal-binding</keyword>
<evidence type="ECO:0000313" key="6">
    <source>
        <dbReference type="EMBL" id="KAL2073568.1"/>
    </source>
</evidence>
<feature type="domain" description="CENP-V/GFA" evidence="5">
    <location>
        <begin position="3"/>
        <end position="117"/>
    </location>
</feature>
<comment type="similarity">
    <text evidence="1">Belongs to the Gfa family.</text>
</comment>
<evidence type="ECO:0000256" key="3">
    <source>
        <dbReference type="ARBA" id="ARBA00022833"/>
    </source>
</evidence>
<evidence type="ECO:0000256" key="1">
    <source>
        <dbReference type="ARBA" id="ARBA00005495"/>
    </source>
</evidence>
<dbReference type="EMBL" id="JAZHXI010000003">
    <property type="protein sequence ID" value="KAL2073568.1"/>
    <property type="molecule type" value="Genomic_DNA"/>
</dbReference>
<keyword evidence="3" id="KW-0862">Zinc</keyword>
<dbReference type="PANTHER" id="PTHR33337">
    <property type="entry name" value="GFA DOMAIN-CONTAINING PROTEIN"/>
    <property type="match status" value="1"/>
</dbReference>
<keyword evidence="7" id="KW-1185">Reference proteome</keyword>
<comment type="caution">
    <text evidence="6">The sequence shown here is derived from an EMBL/GenBank/DDBJ whole genome shotgun (WGS) entry which is preliminary data.</text>
</comment>
<dbReference type="InterPro" id="IPR011057">
    <property type="entry name" value="Mss4-like_sf"/>
</dbReference>
<name>A0ABR4CW32_9HELO</name>
<evidence type="ECO:0000256" key="2">
    <source>
        <dbReference type="ARBA" id="ARBA00022723"/>
    </source>
</evidence>
<dbReference type="InterPro" id="IPR006913">
    <property type="entry name" value="CENP-V/GFA"/>
</dbReference>
<sequence length="152" mass="16408">MMAKGSCLCGEVTYKFSGTPALQALCHCAPCHKISGSTYTTNLLIPVQNFTVLTGSDNLRSFSMQHPSDLTLTVHFCVKCGTKIYKEGTAKGFKGVVIVQAGTLDGGIGDGMGDARDEMGLGDVVVGAELWVKERVDWVPRRREVAQMEEFS</sequence>
<accession>A0ABR4CW32</accession>
<reference evidence="6 7" key="1">
    <citation type="journal article" date="2024" name="Commun. Biol.">
        <title>Comparative genomic analysis of thermophilic fungi reveals convergent evolutionary adaptations and gene losses.</title>
        <authorList>
            <person name="Steindorff A.S."/>
            <person name="Aguilar-Pontes M.V."/>
            <person name="Robinson A.J."/>
            <person name="Andreopoulos B."/>
            <person name="LaButti K."/>
            <person name="Kuo A."/>
            <person name="Mondo S."/>
            <person name="Riley R."/>
            <person name="Otillar R."/>
            <person name="Haridas S."/>
            <person name="Lipzen A."/>
            <person name="Grimwood J."/>
            <person name="Schmutz J."/>
            <person name="Clum A."/>
            <person name="Reid I.D."/>
            <person name="Moisan M.C."/>
            <person name="Butler G."/>
            <person name="Nguyen T.T.M."/>
            <person name="Dewar K."/>
            <person name="Conant G."/>
            <person name="Drula E."/>
            <person name="Henrissat B."/>
            <person name="Hansel C."/>
            <person name="Singer S."/>
            <person name="Hutchinson M.I."/>
            <person name="de Vries R.P."/>
            <person name="Natvig D.O."/>
            <person name="Powell A.J."/>
            <person name="Tsang A."/>
            <person name="Grigoriev I.V."/>
        </authorList>
    </citation>
    <scope>NUCLEOTIDE SEQUENCE [LARGE SCALE GENOMIC DNA]</scope>
    <source>
        <strain evidence="6 7">CBS 494.80</strain>
    </source>
</reference>
<evidence type="ECO:0000313" key="7">
    <source>
        <dbReference type="Proteomes" id="UP001595075"/>
    </source>
</evidence>
<evidence type="ECO:0000259" key="5">
    <source>
        <dbReference type="PROSITE" id="PS51891"/>
    </source>
</evidence>
<keyword evidence="4" id="KW-0456">Lyase</keyword>
<dbReference type="Pfam" id="PF04828">
    <property type="entry name" value="GFA"/>
    <property type="match status" value="1"/>
</dbReference>
<evidence type="ECO:0000256" key="4">
    <source>
        <dbReference type="ARBA" id="ARBA00023239"/>
    </source>
</evidence>
<dbReference type="Gene3D" id="3.90.1590.10">
    <property type="entry name" value="glutathione-dependent formaldehyde- activating enzyme (gfa)"/>
    <property type="match status" value="1"/>
</dbReference>
<dbReference type="SUPFAM" id="SSF51316">
    <property type="entry name" value="Mss4-like"/>
    <property type="match status" value="1"/>
</dbReference>